<evidence type="ECO:0000313" key="10">
    <source>
        <dbReference type="EMBL" id="MBP1917764.1"/>
    </source>
</evidence>
<keyword evidence="7 9" id="KW-1133">Transmembrane helix</keyword>
<evidence type="ECO:0000313" key="11">
    <source>
        <dbReference type="Proteomes" id="UP001519271"/>
    </source>
</evidence>
<keyword evidence="8 9" id="KW-0472">Membrane</keyword>
<feature type="transmembrane region" description="Helical" evidence="9">
    <location>
        <begin position="183"/>
        <end position="203"/>
    </location>
</feature>
<evidence type="ECO:0000256" key="7">
    <source>
        <dbReference type="ARBA" id="ARBA00022989"/>
    </source>
</evidence>
<keyword evidence="3" id="KW-1003">Cell membrane</keyword>
<evidence type="ECO:0000256" key="5">
    <source>
        <dbReference type="ARBA" id="ARBA00022683"/>
    </source>
</evidence>
<dbReference type="PROSITE" id="PS51106">
    <property type="entry name" value="PTS_EIIC_TYPE_4"/>
    <property type="match status" value="1"/>
</dbReference>
<dbReference type="Proteomes" id="UP001519271">
    <property type="component" value="Unassembled WGS sequence"/>
</dbReference>
<keyword evidence="11" id="KW-1185">Reference proteome</keyword>
<keyword evidence="6 9" id="KW-0812">Transmembrane</keyword>
<evidence type="ECO:0000256" key="9">
    <source>
        <dbReference type="SAM" id="Phobius"/>
    </source>
</evidence>
<proteinExistence type="predicted"/>
<accession>A0ABS4FZQ7</accession>
<keyword evidence="4" id="KW-0762">Sugar transport</keyword>
<comment type="caution">
    <text evidence="10">The sequence shown here is derived from an EMBL/GenBank/DDBJ whole genome shotgun (WGS) entry which is preliminary data.</text>
</comment>
<evidence type="ECO:0000256" key="3">
    <source>
        <dbReference type="ARBA" id="ARBA00022475"/>
    </source>
</evidence>
<dbReference type="InterPro" id="IPR004700">
    <property type="entry name" value="PTS_IIC_man"/>
</dbReference>
<gene>
    <name evidence="10" type="ORF">J2Z34_000227</name>
</gene>
<dbReference type="EMBL" id="JAGGKC010000001">
    <property type="protein sequence ID" value="MBP1917764.1"/>
    <property type="molecule type" value="Genomic_DNA"/>
</dbReference>
<organism evidence="10 11">
    <name type="scientific">Youngiibacter multivorans</name>
    <dbReference type="NCBI Taxonomy" id="937251"/>
    <lineage>
        <taxon>Bacteria</taxon>
        <taxon>Bacillati</taxon>
        <taxon>Bacillota</taxon>
        <taxon>Clostridia</taxon>
        <taxon>Eubacteriales</taxon>
        <taxon>Clostridiaceae</taxon>
        <taxon>Youngiibacter</taxon>
    </lineage>
</organism>
<feature type="transmembrane region" description="Helical" evidence="9">
    <location>
        <begin position="100"/>
        <end position="120"/>
    </location>
</feature>
<dbReference type="Pfam" id="PF03609">
    <property type="entry name" value="EII-Sor"/>
    <property type="match status" value="1"/>
</dbReference>
<comment type="subcellular location">
    <subcellularLocation>
        <location evidence="1">Cell membrane</location>
        <topology evidence="1">Multi-pass membrane protein</topology>
    </subcellularLocation>
</comment>
<evidence type="ECO:0000256" key="6">
    <source>
        <dbReference type="ARBA" id="ARBA00022692"/>
    </source>
</evidence>
<feature type="transmembrane region" description="Helical" evidence="9">
    <location>
        <begin position="140"/>
        <end position="163"/>
    </location>
</feature>
<reference evidence="10 11" key="1">
    <citation type="submission" date="2021-03" db="EMBL/GenBank/DDBJ databases">
        <title>Genomic Encyclopedia of Type Strains, Phase IV (KMG-IV): sequencing the most valuable type-strain genomes for metagenomic binning, comparative biology and taxonomic classification.</title>
        <authorList>
            <person name="Goeker M."/>
        </authorList>
    </citation>
    <scope>NUCLEOTIDE SEQUENCE [LARGE SCALE GENOMIC DNA]</scope>
    <source>
        <strain evidence="10 11">DSM 6139</strain>
    </source>
</reference>
<keyword evidence="2" id="KW-0813">Transport</keyword>
<evidence type="ECO:0000256" key="2">
    <source>
        <dbReference type="ARBA" id="ARBA00022448"/>
    </source>
</evidence>
<dbReference type="RefSeq" id="WP_209458006.1">
    <property type="nucleotide sequence ID" value="NZ_JAGGKC010000001.1"/>
</dbReference>
<keyword evidence="5" id="KW-0598">Phosphotransferase system</keyword>
<name>A0ABS4FZQ7_9CLOT</name>
<feature type="transmembrane region" description="Helical" evidence="9">
    <location>
        <begin position="40"/>
        <end position="64"/>
    </location>
</feature>
<evidence type="ECO:0000256" key="8">
    <source>
        <dbReference type="ARBA" id="ARBA00023136"/>
    </source>
</evidence>
<sequence length="255" mass="26886">MAQSLTAGQALIISLWVALVESRALGYATLNLRFSPMMTGLIVGIVMGDVATAMAITASIQLIYMGMIAPGGAMPAEPAVATAIAVPVAIMSNLQPTEAIAIAVPVGLLGSYLYSFRFFINTFIIRLTDKYAEATNDKGLFASVILLPTLVSFALFVPALFIALYYGAPVIADFTETLSGGKIFHILNVVGGGLAALGIALIIKVIGKTEYLVFFLLAYFMTVMLKPLGINTVTYAIIGAIVAVIYAQLAHRAEA</sequence>
<feature type="transmembrane region" description="Helical" evidence="9">
    <location>
        <begin position="233"/>
        <end position="250"/>
    </location>
</feature>
<evidence type="ECO:0000256" key="1">
    <source>
        <dbReference type="ARBA" id="ARBA00004651"/>
    </source>
</evidence>
<protein>
    <submittedName>
        <fullName evidence="10">PTS system mannose-specific IIC component</fullName>
    </submittedName>
</protein>
<evidence type="ECO:0000256" key="4">
    <source>
        <dbReference type="ARBA" id="ARBA00022597"/>
    </source>
</evidence>